<feature type="transmembrane region" description="Helical" evidence="6">
    <location>
        <begin position="61"/>
        <end position="94"/>
    </location>
</feature>
<evidence type="ECO:0000256" key="6">
    <source>
        <dbReference type="SAM" id="Phobius"/>
    </source>
</evidence>
<dbReference type="Pfam" id="PF00001">
    <property type="entry name" value="7tm_1"/>
    <property type="match status" value="1"/>
</dbReference>
<comment type="similarity">
    <text evidence="2">Belongs to the G-protein coupled receptor 1 family.</text>
</comment>
<dbReference type="PROSITE" id="PS50262">
    <property type="entry name" value="G_PROTEIN_RECEP_F1_2"/>
    <property type="match status" value="1"/>
</dbReference>
<dbReference type="Proteomes" id="UP001642540">
    <property type="component" value="Unassembled WGS sequence"/>
</dbReference>
<dbReference type="PANTHER" id="PTHR46641">
    <property type="entry name" value="FMRFAMIDE RECEPTOR-RELATED"/>
    <property type="match status" value="1"/>
</dbReference>
<name>A0ABP1PZH3_9HEXA</name>
<evidence type="ECO:0000256" key="5">
    <source>
        <dbReference type="ARBA" id="ARBA00023136"/>
    </source>
</evidence>
<evidence type="ECO:0000256" key="2">
    <source>
        <dbReference type="ARBA" id="ARBA00010663"/>
    </source>
</evidence>
<dbReference type="InterPro" id="IPR052954">
    <property type="entry name" value="GPCR-Ligand_Int"/>
</dbReference>
<keyword evidence="3 6" id="KW-0812">Transmembrane</keyword>
<feature type="transmembrane region" description="Helical" evidence="6">
    <location>
        <begin position="257"/>
        <end position="276"/>
    </location>
</feature>
<reference evidence="8 9" key="1">
    <citation type="submission" date="2024-08" db="EMBL/GenBank/DDBJ databases">
        <authorList>
            <person name="Cucini C."/>
            <person name="Frati F."/>
        </authorList>
    </citation>
    <scope>NUCLEOTIDE SEQUENCE [LARGE SCALE GENOMIC DNA]</scope>
</reference>
<feature type="transmembrane region" description="Helical" evidence="6">
    <location>
        <begin position="195"/>
        <end position="217"/>
    </location>
</feature>
<dbReference type="PANTHER" id="PTHR46641:SF2">
    <property type="entry name" value="FMRFAMIDE RECEPTOR"/>
    <property type="match status" value="1"/>
</dbReference>
<keyword evidence="5 6" id="KW-0472">Membrane</keyword>
<evidence type="ECO:0000256" key="1">
    <source>
        <dbReference type="ARBA" id="ARBA00004370"/>
    </source>
</evidence>
<keyword evidence="4 6" id="KW-1133">Transmembrane helix</keyword>
<evidence type="ECO:0000259" key="7">
    <source>
        <dbReference type="PROSITE" id="PS50262"/>
    </source>
</evidence>
<dbReference type="InterPro" id="IPR000276">
    <property type="entry name" value="GPCR_Rhodpsn"/>
</dbReference>
<sequence length="402" mass="45604">MIQVMEVNITINESTEVLFSYMCHLIDLPNTTKDCSISNTNMCIECPMRGGYLTGERFTEIYAFGHAVCLLLWLFTLLVSSFGILGNIVIVHVIRKHTSISKSSFDFLLFCLATADIFSCIVTAIAATCRVAYFGNWFGNGIIMIYLSYLPSAFWLCGRSLSTFLTMLITTERYIKIVFPIESQNWIIGRRTQGFALAMVLLAIFVTVPRISSVYVAPNVLYKDVPSMKHFSYVILTTSQSEFWYSTLKSVHVLIDFWLPFPYLLILNLLSLKEVLKSGKRRKEMNLKQRNNIQAVHMFLPVITVLLCCNMVPIIHFVVLQYFGMIYNEFHMMTILSMAVNSSVNFPIYYYRAEKFKMEAGSAIAELFPVTLSLIAFRDDAKTSNHGILSGIGNSSRSSNVV</sequence>
<proteinExistence type="inferred from homology"/>
<dbReference type="EMBL" id="CAXLJM020000017">
    <property type="protein sequence ID" value="CAL8083819.1"/>
    <property type="molecule type" value="Genomic_DNA"/>
</dbReference>
<evidence type="ECO:0000256" key="3">
    <source>
        <dbReference type="ARBA" id="ARBA00022692"/>
    </source>
</evidence>
<feature type="transmembrane region" description="Helical" evidence="6">
    <location>
        <begin position="297"/>
        <end position="324"/>
    </location>
</feature>
<protein>
    <recommendedName>
        <fullName evidence="7">G-protein coupled receptors family 1 profile domain-containing protein</fullName>
    </recommendedName>
</protein>
<comment type="subcellular location">
    <subcellularLocation>
        <location evidence="1">Membrane</location>
    </subcellularLocation>
</comment>
<gene>
    <name evidence="8" type="ORF">ODALV1_LOCUS5606</name>
</gene>
<dbReference type="PRINTS" id="PR00237">
    <property type="entry name" value="GPCRRHODOPSN"/>
</dbReference>
<evidence type="ECO:0000313" key="8">
    <source>
        <dbReference type="EMBL" id="CAL8083819.1"/>
    </source>
</evidence>
<dbReference type="SUPFAM" id="SSF81321">
    <property type="entry name" value="Family A G protein-coupled receptor-like"/>
    <property type="match status" value="1"/>
</dbReference>
<evidence type="ECO:0000256" key="4">
    <source>
        <dbReference type="ARBA" id="ARBA00022989"/>
    </source>
</evidence>
<accession>A0ABP1PZH3</accession>
<keyword evidence="9" id="KW-1185">Reference proteome</keyword>
<dbReference type="InterPro" id="IPR017452">
    <property type="entry name" value="GPCR_Rhodpsn_7TM"/>
</dbReference>
<feature type="transmembrane region" description="Helical" evidence="6">
    <location>
        <begin position="106"/>
        <end position="133"/>
    </location>
</feature>
<comment type="caution">
    <text evidence="8">The sequence shown here is derived from an EMBL/GenBank/DDBJ whole genome shotgun (WGS) entry which is preliminary data.</text>
</comment>
<feature type="domain" description="G-protein coupled receptors family 1 profile" evidence="7">
    <location>
        <begin position="86"/>
        <end position="349"/>
    </location>
</feature>
<feature type="transmembrane region" description="Helical" evidence="6">
    <location>
        <begin position="330"/>
        <end position="351"/>
    </location>
</feature>
<dbReference type="Gene3D" id="1.20.1070.10">
    <property type="entry name" value="Rhodopsin 7-helix transmembrane proteins"/>
    <property type="match status" value="1"/>
</dbReference>
<organism evidence="8 9">
    <name type="scientific">Orchesella dallaii</name>
    <dbReference type="NCBI Taxonomy" id="48710"/>
    <lineage>
        <taxon>Eukaryota</taxon>
        <taxon>Metazoa</taxon>
        <taxon>Ecdysozoa</taxon>
        <taxon>Arthropoda</taxon>
        <taxon>Hexapoda</taxon>
        <taxon>Collembola</taxon>
        <taxon>Entomobryomorpha</taxon>
        <taxon>Entomobryoidea</taxon>
        <taxon>Orchesellidae</taxon>
        <taxon>Orchesellinae</taxon>
        <taxon>Orchesella</taxon>
    </lineage>
</organism>
<evidence type="ECO:0000313" key="9">
    <source>
        <dbReference type="Proteomes" id="UP001642540"/>
    </source>
</evidence>